<dbReference type="RefSeq" id="WP_253459873.1">
    <property type="nucleotide sequence ID" value="NZ_JBGFFX010000006.1"/>
</dbReference>
<organism evidence="3 4">
    <name type="scientific">Erwinia aeris</name>
    <dbReference type="NCBI Taxonomy" id="3239803"/>
    <lineage>
        <taxon>Bacteria</taxon>
        <taxon>Pseudomonadati</taxon>
        <taxon>Pseudomonadota</taxon>
        <taxon>Gammaproteobacteria</taxon>
        <taxon>Enterobacterales</taxon>
        <taxon>Erwiniaceae</taxon>
        <taxon>Erwinia</taxon>
    </lineage>
</organism>
<keyword evidence="2" id="KW-0808">Transferase</keyword>
<keyword evidence="4" id="KW-1185">Reference proteome</keyword>
<comment type="similarity">
    <text evidence="1">Belongs to the UDP-glycosyltransferase family.</text>
</comment>
<sequence length="396" mass="43300">MTVNISGKNTQRHVAIFNCAEQGHVNPTLGLVKALVARGYRVSYTTSPEFSSLVASCGATPVLFEPTFTKEQPRPEEMGYVVRELAREAQATCRPLLAAFENDRPDIIAYGPLSWLGKIFAHLWQVPAISLNPTHVSYQGQSEEWLGLSGEEWPCIPILEKMLHDNNLNVDLRAILAARDTAIAFIPRSFQEKPDTIPPGVTFVGPEIRPLAAQPGWRLKTAGRPVVVISLGSVYTHQTAFFRTCIQAFTNSEWHVVMAIGRYVDSAQLGELPANIEIHRQIPQLDVLQAASLFITHAGMNSLMEAVYFGVPMIAVPQQAEQRLNARRIQALGIGKYLPRETLSAASLLMASQEISADPACQRNLAVLQQEISQAGGASAAVDVFDRIMAAGQHAA</sequence>
<reference evidence="3 4" key="1">
    <citation type="submission" date="2024-07" db="EMBL/GenBank/DDBJ databases">
        <authorList>
            <person name="Hebao G."/>
        </authorList>
    </citation>
    <scope>NUCLEOTIDE SEQUENCE [LARGE SCALE GENOMIC DNA]</scope>
    <source>
        <strain evidence="3 4">ACCC 02193</strain>
    </source>
</reference>
<evidence type="ECO:0000256" key="2">
    <source>
        <dbReference type="ARBA" id="ARBA00022679"/>
    </source>
</evidence>
<dbReference type="Proteomes" id="UP001565243">
    <property type="component" value="Unassembled WGS sequence"/>
</dbReference>
<dbReference type="InterPro" id="IPR050426">
    <property type="entry name" value="Glycosyltransferase_28"/>
</dbReference>
<gene>
    <name evidence="3" type="ORF">AB6T85_11165</name>
</gene>
<dbReference type="EMBL" id="JBGFFX010000006">
    <property type="protein sequence ID" value="MEY8770982.1"/>
    <property type="molecule type" value="Genomic_DNA"/>
</dbReference>
<protein>
    <submittedName>
        <fullName evidence="3">Macrolide family glycosyltransferase</fullName>
    </submittedName>
</protein>
<proteinExistence type="inferred from homology"/>
<dbReference type="InterPro" id="IPR006326">
    <property type="entry name" value="UDPGT_MGT-like"/>
</dbReference>
<dbReference type="SUPFAM" id="SSF53756">
    <property type="entry name" value="UDP-Glycosyltransferase/glycogen phosphorylase"/>
    <property type="match status" value="1"/>
</dbReference>
<accession>A0ABV4E7T6</accession>
<comment type="caution">
    <text evidence="3">The sequence shown here is derived from an EMBL/GenBank/DDBJ whole genome shotgun (WGS) entry which is preliminary data.</text>
</comment>
<evidence type="ECO:0000313" key="3">
    <source>
        <dbReference type="EMBL" id="MEY8770982.1"/>
    </source>
</evidence>
<evidence type="ECO:0000313" key="4">
    <source>
        <dbReference type="Proteomes" id="UP001565243"/>
    </source>
</evidence>
<dbReference type="CDD" id="cd03784">
    <property type="entry name" value="GT1_Gtf-like"/>
    <property type="match status" value="1"/>
</dbReference>
<dbReference type="PANTHER" id="PTHR48050">
    <property type="entry name" value="STEROL 3-BETA-GLUCOSYLTRANSFERASE"/>
    <property type="match status" value="1"/>
</dbReference>
<name>A0ABV4E7T6_9GAMM</name>
<evidence type="ECO:0000256" key="1">
    <source>
        <dbReference type="ARBA" id="ARBA00009995"/>
    </source>
</evidence>
<dbReference type="NCBIfam" id="TIGR01426">
    <property type="entry name" value="MGT"/>
    <property type="match status" value="1"/>
</dbReference>
<dbReference type="InterPro" id="IPR002213">
    <property type="entry name" value="UDP_glucos_trans"/>
</dbReference>
<dbReference type="Gene3D" id="3.40.50.2000">
    <property type="entry name" value="Glycogen Phosphorylase B"/>
    <property type="match status" value="2"/>
</dbReference>
<dbReference type="PANTHER" id="PTHR48050:SF13">
    <property type="entry name" value="STEROL 3-BETA-GLUCOSYLTRANSFERASE UGT80A2"/>
    <property type="match status" value="1"/>
</dbReference>
<dbReference type="Pfam" id="PF00201">
    <property type="entry name" value="UDPGT"/>
    <property type="match status" value="1"/>
</dbReference>